<feature type="compositionally biased region" description="Basic and acidic residues" evidence="1">
    <location>
        <begin position="254"/>
        <end position="295"/>
    </location>
</feature>
<feature type="compositionally biased region" description="Acidic residues" evidence="1">
    <location>
        <begin position="347"/>
        <end position="364"/>
    </location>
</feature>
<feature type="compositionally biased region" description="Basic and acidic residues" evidence="1">
    <location>
        <begin position="485"/>
        <end position="497"/>
    </location>
</feature>
<evidence type="ECO:0000313" key="3">
    <source>
        <dbReference type="RefSeq" id="XP_014000881.1"/>
    </source>
</evidence>
<feature type="region of interest" description="Disordered" evidence="1">
    <location>
        <begin position="485"/>
        <end position="538"/>
    </location>
</feature>
<gene>
    <name evidence="3" type="primary">LOC106571884</name>
</gene>
<feature type="compositionally biased region" description="Polar residues" evidence="1">
    <location>
        <begin position="108"/>
        <end position="118"/>
    </location>
</feature>
<dbReference type="OrthoDB" id="10387244at2759"/>
<feature type="compositionally biased region" description="Acidic residues" evidence="1">
    <location>
        <begin position="296"/>
        <end position="332"/>
    </location>
</feature>
<feature type="compositionally biased region" description="Basic residues" evidence="1">
    <location>
        <begin position="1"/>
        <end position="11"/>
    </location>
</feature>
<sequence length="555" mass="64913">MDQQRKSKRSYKPQSYPPILESLEGSDKKQRFSGDRIVLPSSPKDEDGQAAHMKVWEEEVQEENAEAVNTPSFCEPLILQDIEDLEESTVKESPVPPKDTEDIDKASTEGQQLTQVEQHNPDILLPHPVDALENAYVNTPPVCEPLIIEDLEDSPDKECPAPRKTEDVECASAQGQEQILVDKDRDKDKDHDMPLPCCLDNLKKRFYQSRDRQIRERHWAQFRAETLRVAHQGIVVLQRDLELELERVREGLEDRRQRRERDHHSLAQVKRDRQKKREEQIKRWMEKWMIGREESQGEEGEEEGKTEEEEKEGEEESEKEEESEDEEGDTEGAEEKEKDEKEGDREGSEEESEEDEESEEEEDGIETICKEVKMQMHLIMGDIERDMKNDYEQNKNWEVLDRKMLTTLLQCLESVYQRRTEEILGKIGMLWDIMINNMLQDLHGWRTAQKSVSAQTAQYLHFRHSSRLAPVTPLTEAGRRLLKGWAREAQQDDEAKKTGKRKKKKKKKKTEREQVKDEEKDSQGLQKEEMVESNPEENKKSGFLQLLLLKLTCIQ</sequence>
<reference evidence="3" key="1">
    <citation type="submission" date="2025-08" db="UniProtKB">
        <authorList>
            <consortium name="RefSeq"/>
        </authorList>
    </citation>
    <scope>IDENTIFICATION</scope>
</reference>
<name>A0A1S3MD63_SALSA</name>
<feature type="compositionally biased region" description="Basic and acidic residues" evidence="1">
    <location>
        <begin position="43"/>
        <end position="52"/>
    </location>
</feature>
<accession>A0A1S3MD63</accession>
<feature type="compositionally biased region" description="Basic and acidic residues" evidence="1">
    <location>
        <begin position="25"/>
        <end position="34"/>
    </location>
</feature>
<feature type="region of interest" description="Disordered" evidence="1">
    <location>
        <begin position="254"/>
        <end position="364"/>
    </location>
</feature>
<feature type="region of interest" description="Disordered" evidence="1">
    <location>
        <begin position="83"/>
        <end position="119"/>
    </location>
</feature>
<dbReference type="RefSeq" id="XP_014000881.1">
    <property type="nucleotide sequence ID" value="XM_014145406.1"/>
</dbReference>
<feature type="compositionally biased region" description="Basic residues" evidence="1">
    <location>
        <begin position="498"/>
        <end position="509"/>
    </location>
</feature>
<organism evidence="2 3">
    <name type="scientific">Salmo salar</name>
    <name type="common">Atlantic salmon</name>
    <dbReference type="NCBI Taxonomy" id="8030"/>
    <lineage>
        <taxon>Eukaryota</taxon>
        <taxon>Metazoa</taxon>
        <taxon>Chordata</taxon>
        <taxon>Craniata</taxon>
        <taxon>Vertebrata</taxon>
        <taxon>Euteleostomi</taxon>
        <taxon>Actinopterygii</taxon>
        <taxon>Neopterygii</taxon>
        <taxon>Teleostei</taxon>
        <taxon>Protacanthopterygii</taxon>
        <taxon>Salmoniformes</taxon>
        <taxon>Salmonidae</taxon>
        <taxon>Salmoninae</taxon>
        <taxon>Salmo</taxon>
    </lineage>
</organism>
<evidence type="ECO:0000313" key="2">
    <source>
        <dbReference type="Proteomes" id="UP001652741"/>
    </source>
</evidence>
<proteinExistence type="predicted"/>
<protein>
    <submittedName>
        <fullName evidence="3">Myb-like protein X</fullName>
    </submittedName>
</protein>
<feature type="compositionally biased region" description="Basic and acidic residues" evidence="1">
    <location>
        <begin position="98"/>
        <end position="107"/>
    </location>
</feature>
<evidence type="ECO:0000256" key="1">
    <source>
        <dbReference type="SAM" id="MobiDB-lite"/>
    </source>
</evidence>
<dbReference type="Proteomes" id="UP001652741">
    <property type="component" value="Chromosome ssa15"/>
</dbReference>
<keyword evidence="2" id="KW-1185">Reference proteome</keyword>
<feature type="compositionally biased region" description="Basic and acidic residues" evidence="1">
    <location>
        <begin position="333"/>
        <end position="346"/>
    </location>
</feature>
<feature type="compositionally biased region" description="Basic and acidic residues" evidence="1">
    <location>
        <begin position="510"/>
        <end position="538"/>
    </location>
</feature>
<dbReference type="KEGG" id="sasa:106571884"/>
<dbReference type="AlphaFoldDB" id="A0A1S3MD63"/>
<feature type="region of interest" description="Disordered" evidence="1">
    <location>
        <begin position="1"/>
        <end position="52"/>
    </location>
</feature>
<dbReference type="GeneID" id="106571884"/>